<evidence type="ECO:0000256" key="14">
    <source>
        <dbReference type="ARBA" id="ARBA00023288"/>
    </source>
</evidence>
<dbReference type="FunFam" id="2.10.50.10:FF:000004">
    <property type="entry name" value="Tumor necrosis factor receptor superfamily member 6"/>
    <property type="match status" value="1"/>
</dbReference>
<evidence type="ECO:0000256" key="4">
    <source>
        <dbReference type="ARBA" id="ARBA00022475"/>
    </source>
</evidence>
<comment type="caution">
    <text evidence="18">Lacks conserved residue(s) required for the propagation of feature annotation.</text>
</comment>
<keyword evidence="8" id="KW-0112">Calmodulin-binding</keyword>
<evidence type="ECO:0000256" key="1">
    <source>
        <dbReference type="ARBA" id="ARBA00004251"/>
    </source>
</evidence>
<evidence type="ECO:0000256" key="7">
    <source>
        <dbReference type="ARBA" id="ARBA00022737"/>
    </source>
</evidence>
<keyword evidence="9 19" id="KW-0472">Membrane</keyword>
<reference evidence="22" key="1">
    <citation type="submission" date="2025-08" db="UniProtKB">
        <authorList>
            <consortium name="Ensembl"/>
        </authorList>
    </citation>
    <scope>IDENTIFICATION</scope>
</reference>
<evidence type="ECO:0000256" key="8">
    <source>
        <dbReference type="ARBA" id="ARBA00022860"/>
    </source>
</evidence>
<dbReference type="GO" id="GO:0005886">
    <property type="term" value="C:plasma membrane"/>
    <property type="evidence" value="ECO:0007669"/>
    <property type="project" value="UniProtKB-SubCell"/>
</dbReference>
<feature type="domain" description="TNFR-Cys" evidence="21">
    <location>
        <begin position="102"/>
        <end position="142"/>
    </location>
</feature>
<dbReference type="Gene3D" id="1.10.533.10">
    <property type="entry name" value="Death Domain, Fas"/>
    <property type="match status" value="1"/>
</dbReference>
<feature type="disulfide bond" evidence="18">
    <location>
        <begin position="80"/>
        <end position="93"/>
    </location>
</feature>
<dbReference type="PANTHER" id="PTHR46330:SF16">
    <property type="entry name" value="TUMOR NECROSIS FACTOR RECEPTOR SUPERFAMILY MEMBER 22"/>
    <property type="match status" value="1"/>
</dbReference>
<keyword evidence="6 20" id="KW-0732">Signal</keyword>
<evidence type="ECO:0000256" key="13">
    <source>
        <dbReference type="ARBA" id="ARBA00023180"/>
    </source>
</evidence>
<evidence type="ECO:0000256" key="15">
    <source>
        <dbReference type="ARBA" id="ARBA00030181"/>
    </source>
</evidence>
<feature type="disulfide bond" evidence="18">
    <location>
        <begin position="124"/>
        <end position="142"/>
    </location>
</feature>
<keyword evidence="19" id="KW-0812">Transmembrane</keyword>
<keyword evidence="14" id="KW-0449">Lipoprotein</keyword>
<evidence type="ECO:0000313" key="22">
    <source>
        <dbReference type="Ensembl" id="ENSCPIP00010015056.1"/>
    </source>
</evidence>
<keyword evidence="11 18" id="KW-1015">Disulfide bond</keyword>
<proteinExistence type="predicted"/>
<feature type="repeat" description="TNFR-Cys" evidence="18">
    <location>
        <begin position="102"/>
        <end position="142"/>
    </location>
</feature>
<dbReference type="PROSITE" id="PS50050">
    <property type="entry name" value="TNFR_NGFR_2"/>
    <property type="match status" value="2"/>
</dbReference>
<reference evidence="22" key="2">
    <citation type="submission" date="2025-09" db="UniProtKB">
        <authorList>
            <consortium name="Ensembl"/>
        </authorList>
    </citation>
    <scope>IDENTIFICATION</scope>
</reference>
<evidence type="ECO:0000256" key="17">
    <source>
        <dbReference type="ARBA" id="ARBA00032502"/>
    </source>
</evidence>
<dbReference type="PRINTS" id="PR01680">
    <property type="entry name" value="TNFACTORR6"/>
</dbReference>
<dbReference type="Ensembl" id="ENSCPIT00010017954.1">
    <property type="protein sequence ID" value="ENSCPIP00010015056.1"/>
    <property type="gene ID" value="ENSCPIG00010012007.1"/>
</dbReference>
<dbReference type="InterPro" id="IPR011029">
    <property type="entry name" value="DEATH-like_dom_sf"/>
</dbReference>
<evidence type="ECO:0000256" key="6">
    <source>
        <dbReference type="ARBA" id="ARBA00022729"/>
    </source>
</evidence>
<dbReference type="PANTHER" id="PTHR46330">
    <property type="entry name" value="TUMOR NECROSIS FACTOR RECEPTOR SUPERFAMILY MEMBER 10B"/>
    <property type="match status" value="1"/>
</dbReference>
<dbReference type="GO" id="GO:0005516">
    <property type="term" value="F:calmodulin binding"/>
    <property type="evidence" value="ECO:0007669"/>
    <property type="project" value="UniProtKB-KW"/>
</dbReference>
<keyword evidence="19" id="KW-1133">Transmembrane helix</keyword>
<dbReference type="InterPro" id="IPR034024">
    <property type="entry name" value="TNFRSF10_N"/>
</dbReference>
<evidence type="ECO:0000256" key="20">
    <source>
        <dbReference type="SAM" id="SignalP"/>
    </source>
</evidence>
<evidence type="ECO:0000313" key="23">
    <source>
        <dbReference type="Proteomes" id="UP000694543"/>
    </source>
</evidence>
<dbReference type="GO" id="GO:0045121">
    <property type="term" value="C:membrane raft"/>
    <property type="evidence" value="ECO:0007669"/>
    <property type="project" value="UniProtKB-SubCell"/>
</dbReference>
<dbReference type="Pfam" id="PF00020">
    <property type="entry name" value="TNFR_c6"/>
    <property type="match status" value="2"/>
</dbReference>
<accession>A0A8C3LT49</accession>
<feature type="repeat" description="TNFR-Cys" evidence="18">
    <location>
        <begin position="60"/>
        <end position="101"/>
    </location>
</feature>
<evidence type="ECO:0000256" key="10">
    <source>
        <dbReference type="ARBA" id="ARBA00023139"/>
    </source>
</evidence>
<evidence type="ECO:0000256" key="12">
    <source>
        <dbReference type="ARBA" id="ARBA00023170"/>
    </source>
</evidence>
<dbReference type="GO" id="GO:0009986">
    <property type="term" value="C:cell surface"/>
    <property type="evidence" value="ECO:0007669"/>
    <property type="project" value="TreeGrafter"/>
</dbReference>
<feature type="disulfide bond" evidence="18">
    <location>
        <begin position="83"/>
        <end position="101"/>
    </location>
</feature>
<dbReference type="CDD" id="cd10580">
    <property type="entry name" value="TNFRSF10"/>
    <property type="match status" value="1"/>
</dbReference>
<dbReference type="Proteomes" id="UP000694543">
    <property type="component" value="Unplaced"/>
</dbReference>
<keyword evidence="23" id="KW-1185">Reference proteome</keyword>
<sequence length="402" mass="44773">MGMRAVGLLLVTLLTMPGSGAEVCGEGEYLFEGICCVLCPAGTYVAQHCRTPHSMGRCASCTEGRDYTAHANGLEECLLCRQCKDDQITSRTCTVMSDTECQCKQGYFCPAEGCEICQKCSQMCPEGKEIVQICNATVDLGCGLPDQGNRYLTWVTVILVAGFIGLLVFCATRKYKSDKATLSDKEERGLASEDKTLLSEVKILENNASHPNSENSGENPEGQAHDSVNLEMKNTSPEENSAVSYKRGTIPQKSLWRQTRECWKRIKNCSSSTKNSCNSTFQPNAQSKVQKQKCQIIVKDLTQKEQMDCFSAFINTVPVKEWKKLMRTHLDENVIAKIEYKWSDNIDEQSYQMLLTWKNTLGEKQAIIKLLDELWGIDNEAYGKIVHALTSNNIISKIEATA</sequence>
<dbReference type="SMART" id="SM00208">
    <property type="entry name" value="TNFR"/>
    <property type="match status" value="3"/>
</dbReference>
<dbReference type="InterPro" id="IPR001368">
    <property type="entry name" value="TNFR/NGFR_Cys_rich_reg"/>
</dbReference>
<protein>
    <recommendedName>
        <fullName evidence="3">Tumor necrosis factor receptor superfamily member 6</fullName>
    </recommendedName>
    <alternativeName>
        <fullName evidence="16">Apo-1 antigen</fullName>
    </alternativeName>
    <alternativeName>
        <fullName evidence="17">Apoptosis-mediating surface antigen FAS</fullName>
    </alternativeName>
    <alternativeName>
        <fullName evidence="15">FASLG receptor</fullName>
    </alternativeName>
</protein>
<evidence type="ECO:0000256" key="19">
    <source>
        <dbReference type="SAM" id="Phobius"/>
    </source>
</evidence>
<evidence type="ECO:0000256" key="16">
    <source>
        <dbReference type="ARBA" id="ARBA00032338"/>
    </source>
</evidence>
<dbReference type="Gene3D" id="2.10.50.10">
    <property type="entry name" value="Tumor Necrosis Factor Receptor, subunit A, domain 2"/>
    <property type="match status" value="2"/>
</dbReference>
<evidence type="ECO:0000259" key="21">
    <source>
        <dbReference type="PROSITE" id="PS50050"/>
    </source>
</evidence>
<keyword evidence="5" id="KW-0053">Apoptosis</keyword>
<organism evidence="22 23">
    <name type="scientific">Chrysolophus pictus</name>
    <name type="common">Golden pheasant</name>
    <name type="synonym">Phasianus pictus</name>
    <dbReference type="NCBI Taxonomy" id="9089"/>
    <lineage>
        <taxon>Eukaryota</taxon>
        <taxon>Metazoa</taxon>
        <taxon>Chordata</taxon>
        <taxon>Craniata</taxon>
        <taxon>Vertebrata</taxon>
        <taxon>Euteleostomi</taxon>
        <taxon>Archelosauria</taxon>
        <taxon>Archosauria</taxon>
        <taxon>Dinosauria</taxon>
        <taxon>Saurischia</taxon>
        <taxon>Theropoda</taxon>
        <taxon>Coelurosauria</taxon>
        <taxon>Aves</taxon>
        <taxon>Neognathae</taxon>
        <taxon>Galloanserae</taxon>
        <taxon>Galliformes</taxon>
        <taxon>Phasianidae</taxon>
        <taxon>Phasianinae</taxon>
        <taxon>Chrysolophus</taxon>
    </lineage>
</organism>
<feature type="transmembrane region" description="Helical" evidence="19">
    <location>
        <begin position="151"/>
        <end position="171"/>
    </location>
</feature>
<dbReference type="GO" id="GO:0006955">
    <property type="term" value="P:immune response"/>
    <property type="evidence" value="ECO:0007669"/>
    <property type="project" value="InterPro"/>
</dbReference>
<evidence type="ECO:0000256" key="18">
    <source>
        <dbReference type="PROSITE-ProRule" id="PRU00206"/>
    </source>
</evidence>
<evidence type="ECO:0000256" key="9">
    <source>
        <dbReference type="ARBA" id="ARBA00023136"/>
    </source>
</evidence>
<dbReference type="SUPFAM" id="SSF57586">
    <property type="entry name" value="TNF receptor-like"/>
    <property type="match status" value="2"/>
</dbReference>
<feature type="signal peptide" evidence="20">
    <location>
        <begin position="1"/>
        <end position="21"/>
    </location>
</feature>
<feature type="chain" id="PRO_5034387961" description="Tumor necrosis factor receptor superfamily member 6" evidence="20">
    <location>
        <begin position="22"/>
        <end position="402"/>
    </location>
</feature>
<evidence type="ECO:0000256" key="5">
    <source>
        <dbReference type="ARBA" id="ARBA00022703"/>
    </source>
</evidence>
<keyword evidence="7" id="KW-0677">Repeat</keyword>
<comment type="subcellular location">
    <subcellularLocation>
        <location evidence="1">Cell membrane</location>
        <topology evidence="1">Single-pass type I membrane protein</topology>
    </subcellularLocation>
    <subcellularLocation>
        <location evidence="2">Membrane raft</location>
    </subcellularLocation>
</comment>
<dbReference type="AlphaFoldDB" id="A0A8C3LT49"/>
<keyword evidence="12" id="KW-0675">Receptor</keyword>
<keyword evidence="4" id="KW-1003">Cell membrane</keyword>
<dbReference type="Pfam" id="PF00531">
    <property type="entry name" value="Death"/>
    <property type="match status" value="1"/>
</dbReference>
<evidence type="ECO:0000256" key="3">
    <source>
        <dbReference type="ARBA" id="ARBA00015761"/>
    </source>
</evidence>
<dbReference type="InterPro" id="IPR052491">
    <property type="entry name" value="TNFRSF10"/>
</dbReference>
<dbReference type="InterPro" id="IPR000488">
    <property type="entry name" value="Death_dom"/>
</dbReference>
<dbReference type="GO" id="GO:0036462">
    <property type="term" value="P:TRAIL-activated apoptotic signaling pathway"/>
    <property type="evidence" value="ECO:0007669"/>
    <property type="project" value="TreeGrafter"/>
</dbReference>
<keyword evidence="10" id="KW-0564">Palmitate</keyword>
<dbReference type="InterPro" id="IPR008063">
    <property type="entry name" value="Fas_rcpt"/>
</dbReference>
<dbReference type="GO" id="GO:0004888">
    <property type="term" value="F:transmembrane signaling receptor activity"/>
    <property type="evidence" value="ECO:0007669"/>
    <property type="project" value="InterPro"/>
</dbReference>
<name>A0A8C3LT49_CHRPC</name>
<dbReference type="GO" id="GO:0043065">
    <property type="term" value="P:positive regulation of apoptotic process"/>
    <property type="evidence" value="ECO:0007669"/>
    <property type="project" value="TreeGrafter"/>
</dbReference>
<keyword evidence="13" id="KW-0325">Glycoprotein</keyword>
<feature type="domain" description="TNFR-Cys" evidence="21">
    <location>
        <begin position="60"/>
        <end position="101"/>
    </location>
</feature>
<evidence type="ECO:0000256" key="11">
    <source>
        <dbReference type="ARBA" id="ARBA00023157"/>
    </source>
</evidence>
<evidence type="ECO:0000256" key="2">
    <source>
        <dbReference type="ARBA" id="ARBA00004285"/>
    </source>
</evidence>
<dbReference type="SUPFAM" id="SSF47986">
    <property type="entry name" value="DEATH domain"/>
    <property type="match status" value="1"/>
</dbReference>